<keyword evidence="2" id="KW-1185">Reference proteome</keyword>
<comment type="caution">
    <text evidence="1">The sequence shown here is derived from an EMBL/GenBank/DDBJ whole genome shotgun (WGS) entry which is preliminary data.</text>
</comment>
<dbReference type="EMBL" id="JAMRYM010000081">
    <property type="protein sequence ID" value="MCM6763748.1"/>
    <property type="molecule type" value="Genomic_DNA"/>
</dbReference>
<name>A0A9X2DZV6_9MICO</name>
<evidence type="ECO:0000313" key="2">
    <source>
        <dbReference type="Proteomes" id="UP001155240"/>
    </source>
</evidence>
<dbReference type="Proteomes" id="UP001155240">
    <property type="component" value="Unassembled WGS sequence"/>
</dbReference>
<dbReference type="InterPro" id="IPR024524">
    <property type="entry name" value="DUF3800"/>
</dbReference>
<accession>A0A9X2DZV6</accession>
<sequence length="237" mass="26716">MTLTGLIVEDREWSGLLNAWLAGRRAIHREFGVLKTAELHATKLYKGRGQFCETLAQNASFGTGKRAAAGRVMLSALAKHPRFEVVTVGMADRSKPVAYARFIAWLEDWAEREGTYVMVLYDGQQGLGDPGEELEPPRDRELWETAIRDAAPYREVHRSLDIQSRRVVEDVMMQDSRYSQLIQAADLIAYGAYQKHRQEHPEIWGGDGTPSADAIIAYMRLAARWPEGSDFGVHWLG</sequence>
<gene>
    <name evidence="1" type="ORF">NB037_15120</name>
</gene>
<organism evidence="1 2">
    <name type="scientific">Rathayibacter rubneri</name>
    <dbReference type="NCBI Taxonomy" id="2950106"/>
    <lineage>
        <taxon>Bacteria</taxon>
        <taxon>Bacillati</taxon>
        <taxon>Actinomycetota</taxon>
        <taxon>Actinomycetes</taxon>
        <taxon>Micrococcales</taxon>
        <taxon>Microbacteriaceae</taxon>
        <taxon>Rathayibacter</taxon>
    </lineage>
</organism>
<protein>
    <submittedName>
        <fullName evidence="1">DUF3800 domain-containing protein</fullName>
    </submittedName>
</protein>
<evidence type="ECO:0000313" key="1">
    <source>
        <dbReference type="EMBL" id="MCM6763748.1"/>
    </source>
</evidence>
<dbReference type="Pfam" id="PF12686">
    <property type="entry name" value="DUF3800"/>
    <property type="match status" value="1"/>
</dbReference>
<reference evidence="1" key="1">
    <citation type="submission" date="2022-06" db="EMBL/GenBank/DDBJ databases">
        <title>Whole genome shotgun sequencing (WGS) of Rathayibacter sp. ZW T2_19, isolated from stored onions (Allium cepa).</title>
        <authorList>
            <person name="Stoll D.A."/>
            <person name="Huch M."/>
        </authorList>
    </citation>
    <scope>NUCLEOTIDE SEQUENCE</scope>
    <source>
        <strain evidence="1">ZW T2_19</strain>
    </source>
</reference>
<dbReference type="AlphaFoldDB" id="A0A9X2DZV6"/>
<proteinExistence type="predicted"/>